<reference evidence="1" key="1">
    <citation type="submission" date="2023-05" db="EMBL/GenBank/DDBJ databases">
        <title>Streptantibioticus silvisoli sp. nov., acidotolerant actinomycetes 1 from pine litter.</title>
        <authorList>
            <person name="Swiecimska M."/>
            <person name="Golinska P."/>
            <person name="Sangal V."/>
            <person name="Wachnowicz B."/>
            <person name="Goodfellow M."/>
        </authorList>
    </citation>
    <scope>NUCLEOTIDE SEQUENCE</scope>
    <source>
        <strain evidence="1">SL13</strain>
    </source>
</reference>
<protein>
    <submittedName>
        <fullName evidence="1">Uncharacterized protein</fullName>
    </submittedName>
</protein>
<gene>
    <name evidence="1" type="ORF">POF50_000750</name>
</gene>
<organism evidence="1">
    <name type="scientific">Streptantibioticus silvisoli</name>
    <dbReference type="NCBI Taxonomy" id="2705255"/>
    <lineage>
        <taxon>Bacteria</taxon>
        <taxon>Bacillati</taxon>
        <taxon>Actinomycetota</taxon>
        <taxon>Actinomycetes</taxon>
        <taxon>Kitasatosporales</taxon>
        <taxon>Streptomycetaceae</taxon>
        <taxon>Streptantibioticus</taxon>
    </lineage>
</organism>
<proteinExistence type="predicted"/>
<dbReference type="EMBL" id="JABXJJ020000001">
    <property type="protein sequence ID" value="MDI5967894.1"/>
    <property type="molecule type" value="Genomic_DNA"/>
</dbReference>
<accession>A0AA90GZ30</accession>
<dbReference type="AlphaFoldDB" id="A0AA90GZ30"/>
<evidence type="ECO:0000313" key="1">
    <source>
        <dbReference type="EMBL" id="MDI5967894.1"/>
    </source>
</evidence>
<dbReference type="RefSeq" id="WP_271316395.1">
    <property type="nucleotide sequence ID" value="NZ_JABXJJ020000001.1"/>
</dbReference>
<sequence length="247" mass="27885">MDLKSVIAGFPNAVPFDRWSGSWHWYPAPGLDFVGVLSRDGERLLQVNAIDSFDPDAAAAVLAFAIEHEEEMFAANPYLTRAGGFHAPGLRRFDALAGVGPRVHDFYAVEQPELTPHTRIFFPAYDSEFSGRENLVEARARYDVLPVGLEDRPPLPWVKMRYINTRTQSRSTGPDRGFTDPDVVAMELREMDGGEGSLVEFEDRHGKVWRVRWSDGWWYADPTDPTATPTDITLDDLLAFAYDRVHN</sequence>
<name>A0AA90GZ30_9ACTN</name>
<comment type="caution">
    <text evidence="1">The sequence shown here is derived from an EMBL/GenBank/DDBJ whole genome shotgun (WGS) entry which is preliminary data.</text>
</comment>